<keyword evidence="2" id="KW-1185">Reference proteome</keyword>
<gene>
    <name evidence="1" type="ORF">HNP21_000322</name>
</gene>
<dbReference type="Proteomes" id="UP000543174">
    <property type="component" value="Unassembled WGS sequence"/>
</dbReference>
<dbReference type="AlphaFoldDB" id="A0A7W3RDG7"/>
<dbReference type="RefSeq" id="WP_063672160.1">
    <property type="nucleotide sequence ID" value="NZ_CP194346.1"/>
</dbReference>
<accession>A0A7W3RDG7</accession>
<dbReference type="EMBL" id="JACJHT010000001">
    <property type="protein sequence ID" value="MBA9037233.1"/>
    <property type="molecule type" value="Genomic_DNA"/>
</dbReference>
<comment type="caution">
    <text evidence="1">The sequence shown here is derived from an EMBL/GenBank/DDBJ whole genome shotgun (WGS) entry which is preliminary data.</text>
</comment>
<organism evidence="1 2">
    <name type="scientific">Priestia aryabhattai</name>
    <name type="common">Bacillus aryabhattai</name>
    <dbReference type="NCBI Taxonomy" id="412384"/>
    <lineage>
        <taxon>Bacteria</taxon>
        <taxon>Bacillati</taxon>
        <taxon>Bacillota</taxon>
        <taxon>Bacilli</taxon>
        <taxon>Bacillales</taxon>
        <taxon>Bacillaceae</taxon>
        <taxon>Priestia</taxon>
    </lineage>
</organism>
<reference evidence="1" key="1">
    <citation type="submission" date="2020-08" db="EMBL/GenBank/DDBJ databases">
        <title>Functional genomics of gut bacteria from endangered species of beetles.</title>
        <authorList>
            <person name="Carlos-Shanley C."/>
        </authorList>
    </citation>
    <scope>NUCLEOTIDE SEQUENCE [LARGE SCALE GENOMIC DNA]</scope>
    <source>
        <strain evidence="1">S00060</strain>
    </source>
</reference>
<sequence length="94" mass="10911">MAYTQLEEYAKSRIVNPLAFTVEDLLEATNDYTEKGVEFLSLEPQPTLKVLFYGPNHPLLHLLERALYLFLRLHNFCNRNSVSITKIKLISNEL</sequence>
<protein>
    <submittedName>
        <fullName evidence="1">Uncharacterized protein</fullName>
    </submittedName>
</protein>
<evidence type="ECO:0000313" key="2">
    <source>
        <dbReference type="Proteomes" id="UP000543174"/>
    </source>
</evidence>
<name>A0A7W3RDG7_PRIAR</name>
<proteinExistence type="predicted"/>
<evidence type="ECO:0000313" key="1">
    <source>
        <dbReference type="EMBL" id="MBA9037233.1"/>
    </source>
</evidence>